<accession>A0A1J1IFJ0</accession>
<sequence>MMMMIPLENSTLGKEINVLLNFFVADVHRMDEKKKHKKSQFFLPNQIAGKFNLCMKLFREQSYQRLIKRSE</sequence>
<proteinExistence type="predicted"/>
<dbReference type="AlphaFoldDB" id="A0A1J1IFJ0"/>
<evidence type="ECO:0000313" key="2">
    <source>
        <dbReference type="Proteomes" id="UP000183832"/>
    </source>
</evidence>
<protein>
    <submittedName>
        <fullName evidence="1">CLUMA_CG012431, isoform A</fullName>
    </submittedName>
</protein>
<organism evidence="1 2">
    <name type="scientific">Clunio marinus</name>
    <dbReference type="NCBI Taxonomy" id="568069"/>
    <lineage>
        <taxon>Eukaryota</taxon>
        <taxon>Metazoa</taxon>
        <taxon>Ecdysozoa</taxon>
        <taxon>Arthropoda</taxon>
        <taxon>Hexapoda</taxon>
        <taxon>Insecta</taxon>
        <taxon>Pterygota</taxon>
        <taxon>Neoptera</taxon>
        <taxon>Endopterygota</taxon>
        <taxon>Diptera</taxon>
        <taxon>Nematocera</taxon>
        <taxon>Chironomoidea</taxon>
        <taxon>Chironomidae</taxon>
        <taxon>Clunio</taxon>
    </lineage>
</organism>
<dbReference type="Proteomes" id="UP000183832">
    <property type="component" value="Unassembled WGS sequence"/>
</dbReference>
<gene>
    <name evidence="1" type="ORF">CLUMA_CG012431</name>
</gene>
<reference evidence="1 2" key="1">
    <citation type="submission" date="2015-04" db="EMBL/GenBank/DDBJ databases">
        <authorList>
            <person name="Syromyatnikov M.Y."/>
            <person name="Popov V.N."/>
        </authorList>
    </citation>
    <scope>NUCLEOTIDE SEQUENCE [LARGE SCALE GENOMIC DNA]</scope>
</reference>
<keyword evidence="2" id="KW-1185">Reference proteome</keyword>
<name>A0A1J1IFJ0_9DIPT</name>
<dbReference type="EMBL" id="CVRI01000048">
    <property type="protein sequence ID" value="CRK99029.1"/>
    <property type="molecule type" value="Genomic_DNA"/>
</dbReference>
<evidence type="ECO:0000313" key="1">
    <source>
        <dbReference type="EMBL" id="CRK99029.1"/>
    </source>
</evidence>